<feature type="compositionally biased region" description="Polar residues" evidence="1">
    <location>
        <begin position="338"/>
        <end position="348"/>
    </location>
</feature>
<name>A0AAD5S959_9FUNG</name>
<reference evidence="2" key="1">
    <citation type="submission" date="2020-05" db="EMBL/GenBank/DDBJ databases">
        <title>Phylogenomic resolution of chytrid fungi.</title>
        <authorList>
            <person name="Stajich J.E."/>
            <person name="Amses K."/>
            <person name="Simmons R."/>
            <person name="Seto K."/>
            <person name="Myers J."/>
            <person name="Bonds A."/>
            <person name="Quandt C.A."/>
            <person name="Barry K."/>
            <person name="Liu P."/>
            <person name="Grigoriev I."/>
            <person name="Longcore J.E."/>
            <person name="James T.Y."/>
        </authorList>
    </citation>
    <scope>NUCLEOTIDE SEQUENCE</scope>
    <source>
        <strain evidence="2">JEL0318</strain>
    </source>
</reference>
<evidence type="ECO:0000313" key="3">
    <source>
        <dbReference type="Proteomes" id="UP001212841"/>
    </source>
</evidence>
<dbReference type="Gene3D" id="2.60.40.640">
    <property type="match status" value="1"/>
</dbReference>
<feature type="region of interest" description="Disordered" evidence="1">
    <location>
        <begin position="548"/>
        <end position="573"/>
    </location>
</feature>
<dbReference type="AlphaFoldDB" id="A0AAD5S959"/>
<feature type="compositionally biased region" description="Low complexity" evidence="1">
    <location>
        <begin position="424"/>
        <end position="441"/>
    </location>
</feature>
<organism evidence="2 3">
    <name type="scientific">Rhizophlyctis rosea</name>
    <dbReference type="NCBI Taxonomy" id="64517"/>
    <lineage>
        <taxon>Eukaryota</taxon>
        <taxon>Fungi</taxon>
        <taxon>Fungi incertae sedis</taxon>
        <taxon>Chytridiomycota</taxon>
        <taxon>Chytridiomycota incertae sedis</taxon>
        <taxon>Chytridiomycetes</taxon>
        <taxon>Rhizophlyctidales</taxon>
        <taxon>Rhizophlyctidaceae</taxon>
        <taxon>Rhizophlyctis</taxon>
    </lineage>
</organism>
<feature type="compositionally biased region" description="Basic and acidic residues" evidence="1">
    <location>
        <begin position="719"/>
        <end position="733"/>
    </location>
</feature>
<feature type="region of interest" description="Disordered" evidence="1">
    <location>
        <begin position="134"/>
        <end position="165"/>
    </location>
</feature>
<evidence type="ECO:0000313" key="2">
    <source>
        <dbReference type="EMBL" id="KAJ3048559.1"/>
    </source>
</evidence>
<proteinExistence type="predicted"/>
<accession>A0AAD5S959</accession>
<evidence type="ECO:0000256" key="1">
    <source>
        <dbReference type="SAM" id="MobiDB-lite"/>
    </source>
</evidence>
<dbReference type="EMBL" id="JADGJD010000772">
    <property type="protein sequence ID" value="KAJ3048559.1"/>
    <property type="molecule type" value="Genomic_DNA"/>
</dbReference>
<feature type="region of interest" description="Disordered" evidence="1">
    <location>
        <begin position="653"/>
        <end position="733"/>
    </location>
</feature>
<comment type="caution">
    <text evidence="2">The sequence shown here is derived from an EMBL/GenBank/DDBJ whole genome shotgun (WGS) entry which is preliminary data.</text>
</comment>
<feature type="region of interest" description="Disordered" evidence="1">
    <location>
        <begin position="424"/>
        <end position="465"/>
    </location>
</feature>
<evidence type="ECO:0008006" key="4">
    <source>
        <dbReference type="Google" id="ProtNLM"/>
    </source>
</evidence>
<feature type="region of interest" description="Disordered" evidence="1">
    <location>
        <begin position="265"/>
        <end position="348"/>
    </location>
</feature>
<keyword evidence="3" id="KW-1185">Reference proteome</keyword>
<dbReference type="Proteomes" id="UP001212841">
    <property type="component" value="Unassembled WGS sequence"/>
</dbReference>
<dbReference type="InterPro" id="IPR014752">
    <property type="entry name" value="Arrestin-like_C"/>
</dbReference>
<feature type="region of interest" description="Disordered" evidence="1">
    <location>
        <begin position="607"/>
        <end position="640"/>
    </location>
</feature>
<feature type="compositionally biased region" description="Polar residues" evidence="1">
    <location>
        <begin position="290"/>
        <end position="314"/>
    </location>
</feature>
<sequence length="781" mass="85107">MPLAKPIPPLFSFSLPSNTLALPPAEDDVDLIAENARPEEVTEHVMASYESMFDPPPVLLCGHLQLQWPSNGLVANSTMIREMKDVERIVVEFKGQEREKHPKTLGARKEIWRETATVWESPIVAESRTNAIAAAGQSTATETEDDDGGDASDGTESPAEAPVPITYQEGPSEPFQLGRAYEIPFTIAVPPDLPPTVHVAYGSVAYKLTATIQYKHHRSIQIAEEVYITRLFPAASQAPVVPPAPRPTSLLPTDHAFMSTTIFPSTTMALSPPSSRNDNRRSLPPPPRPTSTGPHVNTHNRASSDLSNLQQQHAGQLLRSLAPSPTPPPFMIARKTETFSGPTSSQEFVYTTTVPRPILRQDNHVKASISLHSGRIGVDRVKKVEAWLGERRSFRSKLSFQDMYTKATVTDHVLSTPVSYKLGSRSLNSNSSSSSSTHSGSFAPRPSTSSIHPPADDTPPLSIMLPMSTSTQVDITTPTFSIAHFIKIIIEYEMPRQSEMDMNFQYDTGVEDDSYAGTPIGPPPTDVVLAKGDGDEEYHRVRSLHVPVTQNTLSQSSAPTPPPQTRHSKRDSLSSLLSFTKRSRPLSTNSTCKCQIEIPVAVRDGMGSESISSSASGSISLTFTPSPTSSSSSPSAIDSTPTYESLLHTRITDSPVPSARQSPTPPPSLHLPAAEQLRTSSSHRNRFSLPANLNLPRPTSLPNHTSSSSSSTSSSLREVALREATRQRAETPELRVENVDHNENATVVVGQVKQKEGMKTKARRSLRKFKSFVDGLRWGSN</sequence>
<protein>
    <recommendedName>
        <fullName evidence="4">Arrestin C-terminal-like domain-containing protein</fullName>
    </recommendedName>
</protein>
<gene>
    <name evidence="2" type="ORF">HK097_010434</name>
</gene>
<feature type="compositionally biased region" description="Low complexity" evidence="1">
    <location>
        <begin position="705"/>
        <end position="715"/>
    </location>
</feature>